<dbReference type="PANTHER" id="PTHR47495">
    <property type="entry name" value="ALDEHYDE DEHYDROGENASE"/>
    <property type="match status" value="1"/>
</dbReference>
<dbReference type="InterPro" id="IPR008274">
    <property type="entry name" value="AldOxase/xan_DH_MoCoBD1"/>
</dbReference>
<evidence type="ECO:0000313" key="2">
    <source>
        <dbReference type="EMBL" id="MFC5499357.1"/>
    </source>
</evidence>
<evidence type="ECO:0000259" key="1">
    <source>
        <dbReference type="SMART" id="SM01008"/>
    </source>
</evidence>
<dbReference type="Pfam" id="PF02738">
    <property type="entry name" value="MoCoBD_1"/>
    <property type="match status" value="1"/>
</dbReference>
<dbReference type="EMBL" id="JBHSMF010000009">
    <property type="protein sequence ID" value="MFC5499357.1"/>
    <property type="molecule type" value="Genomic_DNA"/>
</dbReference>
<dbReference type="RefSeq" id="WP_376851582.1">
    <property type="nucleotide sequence ID" value="NZ_JBHSMF010000009.1"/>
</dbReference>
<dbReference type="SUPFAM" id="SSF56003">
    <property type="entry name" value="Molybdenum cofactor-binding domain"/>
    <property type="match status" value="2"/>
</dbReference>
<dbReference type="InterPro" id="IPR046867">
    <property type="entry name" value="AldOxase/xan_DH_MoCoBD2"/>
</dbReference>
<evidence type="ECO:0000313" key="3">
    <source>
        <dbReference type="Proteomes" id="UP001596037"/>
    </source>
</evidence>
<sequence length="709" mass="74380">MSAAPLWRRREFLALAGGSIVMLVGLGPRHAAAQRGWPAYPEDFNAYLVIGKDGRVTVFSGKIEMGQGVLTSQAQMIAEELGVALSSIDMVLGDTDRCPWDMGTFGSLTTRMFGPALRAAGAQARLTLLALAAQRLGVPRSRLVVQDGVVSVTGDPGRKVSYAQLSQGARIAKVVDDKAVLRAASDFSVMGRSPKRLDGVDKVTGAARYAADIRLPGMLYARLLRPPMHGARLARLQTAAAEAVAGTRLVRDGGLVAVLHADPELAALALGKLQAEWELPAAGPTTDTIFEHILATPADSRITTDRGDIAAGRGAAARVFEASYRKGYVAHAPIEPHAALADVRGGKATLWASTQTPFPTRDLVAQALGLRPQDVRVITPYVGGGFGGKSAGPQAVEAARLSQLAGKPVQVAFSREEEFFYDTFDPAAVVKIASGLDAGGRIAFWDSVVYAAGERGSALFYDVPNLRTRLVGRTAVGEEAARAGMHPFATGPWRAPGANMNVFAVESQIDTMAAAAGVDPVAFRLRHLSDPRLRSTLQAAADAFGWKPAAGPSGRGVGVACSVDAGSCVATMAELKVDRASGAVKVLRMVCAQDMGIVVNPTGARMQIEGGLAMGMGYALAEELRFEGGRILDRNFDSYRIPRIADAPRIEAVLVKNDALAPQGGGEPSITTAGAVVANALFDATGVRMARLPLTPQRVLQALAQAGRA</sequence>
<name>A0ABW0NJ30_9BURK</name>
<dbReference type="Gene3D" id="3.30.365.10">
    <property type="entry name" value="Aldehyde oxidase/xanthine dehydrogenase, molybdopterin binding domain"/>
    <property type="match status" value="4"/>
</dbReference>
<gene>
    <name evidence="2" type="ORF">ACFPOE_17565</name>
</gene>
<dbReference type="Pfam" id="PF20256">
    <property type="entry name" value="MoCoBD_2"/>
    <property type="match status" value="2"/>
</dbReference>
<dbReference type="PIRSF" id="PIRSF036389">
    <property type="entry name" value="IOR_B"/>
    <property type="match status" value="1"/>
</dbReference>
<keyword evidence="3" id="KW-1185">Reference proteome</keyword>
<organism evidence="2 3">
    <name type="scientific">Caenimonas terrae</name>
    <dbReference type="NCBI Taxonomy" id="696074"/>
    <lineage>
        <taxon>Bacteria</taxon>
        <taxon>Pseudomonadati</taxon>
        <taxon>Pseudomonadota</taxon>
        <taxon>Betaproteobacteria</taxon>
        <taxon>Burkholderiales</taxon>
        <taxon>Comamonadaceae</taxon>
        <taxon>Caenimonas</taxon>
    </lineage>
</organism>
<dbReference type="Gene3D" id="3.90.1170.50">
    <property type="entry name" value="Aldehyde oxidase/xanthine dehydrogenase, a/b hammerhead"/>
    <property type="match status" value="1"/>
</dbReference>
<dbReference type="PROSITE" id="PS51318">
    <property type="entry name" value="TAT"/>
    <property type="match status" value="1"/>
</dbReference>
<proteinExistence type="predicted"/>
<dbReference type="InterPro" id="IPR000674">
    <property type="entry name" value="Ald_Oxase/Xan_DH_a/b"/>
</dbReference>
<dbReference type="SMART" id="SM01008">
    <property type="entry name" value="Ald_Xan_dh_C"/>
    <property type="match status" value="1"/>
</dbReference>
<accession>A0ABW0NJ30</accession>
<comment type="caution">
    <text evidence="2">The sequence shown here is derived from an EMBL/GenBank/DDBJ whole genome shotgun (WGS) entry which is preliminary data.</text>
</comment>
<feature type="domain" description="Aldehyde oxidase/xanthine dehydrogenase a/b hammerhead" evidence="1">
    <location>
        <begin position="204"/>
        <end position="281"/>
    </location>
</feature>
<reference evidence="3" key="1">
    <citation type="journal article" date="2019" name="Int. J. Syst. Evol. Microbiol.">
        <title>The Global Catalogue of Microorganisms (GCM) 10K type strain sequencing project: providing services to taxonomists for standard genome sequencing and annotation.</title>
        <authorList>
            <consortium name="The Broad Institute Genomics Platform"/>
            <consortium name="The Broad Institute Genome Sequencing Center for Infectious Disease"/>
            <person name="Wu L."/>
            <person name="Ma J."/>
        </authorList>
    </citation>
    <scope>NUCLEOTIDE SEQUENCE [LARGE SCALE GENOMIC DNA]</scope>
    <source>
        <strain evidence="3">CCUG 57401</strain>
    </source>
</reference>
<dbReference type="InterPro" id="IPR006311">
    <property type="entry name" value="TAT_signal"/>
</dbReference>
<dbReference type="InterPro" id="IPR037165">
    <property type="entry name" value="AldOxase/xan_DH_Mopterin-bd_sf"/>
</dbReference>
<dbReference type="PANTHER" id="PTHR47495:SF1">
    <property type="entry name" value="BLL3820 PROTEIN"/>
    <property type="match status" value="1"/>
</dbReference>
<dbReference type="Proteomes" id="UP001596037">
    <property type="component" value="Unassembled WGS sequence"/>
</dbReference>
<dbReference type="InterPro" id="IPR012368">
    <property type="entry name" value="OxRdtase_Mopterin-bd_su_IorB"/>
</dbReference>
<protein>
    <submittedName>
        <fullName evidence="2">Molybdopterin cofactor-binding domain-containing protein</fullName>
    </submittedName>
</protein>
<dbReference type="InterPro" id="IPR052516">
    <property type="entry name" value="N-heterocyclic_Hydroxylase"/>
</dbReference>